<dbReference type="InterPro" id="IPR007848">
    <property type="entry name" value="Small_mtfrase_dom"/>
</dbReference>
<dbReference type="GO" id="GO:0003677">
    <property type="term" value="F:DNA binding"/>
    <property type="evidence" value="ECO:0007669"/>
    <property type="project" value="InterPro"/>
</dbReference>
<dbReference type="Gene3D" id="3.40.1340.10">
    <property type="entry name" value="RNA polymerase, Rpb5, N-terminal domain"/>
    <property type="match status" value="1"/>
</dbReference>
<dbReference type="InterPro" id="IPR036710">
    <property type="entry name" value="RNA_pol_Rpb5_N_sf"/>
</dbReference>
<dbReference type="EMBL" id="SDRB02005020">
    <property type="protein sequence ID" value="THG14924.1"/>
    <property type="molecule type" value="Genomic_DNA"/>
</dbReference>
<evidence type="ECO:0000259" key="8">
    <source>
        <dbReference type="Pfam" id="PF05175"/>
    </source>
</evidence>
<dbReference type="Pfam" id="PF05175">
    <property type="entry name" value="MTS"/>
    <property type="match status" value="1"/>
</dbReference>
<dbReference type="InterPro" id="IPR000783">
    <property type="entry name" value="RNA_pol_subH/Rpb5_C"/>
</dbReference>
<dbReference type="NCBIfam" id="NF007129">
    <property type="entry name" value="PRK09570.1"/>
    <property type="match status" value="1"/>
</dbReference>
<dbReference type="InterPro" id="IPR014381">
    <property type="entry name" value="Arch_Rpo5/euc_Rpb5"/>
</dbReference>
<dbReference type="Pfam" id="PF01191">
    <property type="entry name" value="RNA_pol_Rpb5_C"/>
    <property type="match status" value="1"/>
</dbReference>
<dbReference type="HAMAP" id="MF_00025">
    <property type="entry name" value="RNApol_Rpo5_RPB5"/>
    <property type="match status" value="1"/>
</dbReference>
<dbReference type="AlphaFoldDB" id="A0A4S4EG41"/>
<dbReference type="GO" id="GO:0005665">
    <property type="term" value="C:RNA polymerase II, core complex"/>
    <property type="evidence" value="ECO:0007669"/>
    <property type="project" value="TreeGrafter"/>
</dbReference>
<dbReference type="FunFam" id="3.40.1340.10:FF:000001">
    <property type="entry name" value="DNA-directed RNA polymerases I, II, and III subunit RPABC1"/>
    <property type="match status" value="1"/>
</dbReference>
<dbReference type="InterPro" id="IPR035913">
    <property type="entry name" value="RPB5-like_sf"/>
</dbReference>
<dbReference type="Proteomes" id="UP000306102">
    <property type="component" value="Unassembled WGS sequence"/>
</dbReference>
<dbReference type="GO" id="GO:0005666">
    <property type="term" value="C:RNA polymerase III complex"/>
    <property type="evidence" value="ECO:0007669"/>
    <property type="project" value="TreeGrafter"/>
</dbReference>
<dbReference type="Gene3D" id="3.90.940.20">
    <property type="entry name" value="RPB5-like RNA polymerase subunit"/>
    <property type="match status" value="1"/>
</dbReference>
<feature type="domain" description="RNA polymerase subunit H/Rpb5 C-terminal" evidence="6">
    <location>
        <begin position="173"/>
        <end position="245"/>
    </location>
</feature>
<dbReference type="CDD" id="cd02440">
    <property type="entry name" value="AdoMet_MTases"/>
    <property type="match status" value="1"/>
</dbReference>
<dbReference type="InterPro" id="IPR029063">
    <property type="entry name" value="SAM-dependent_MTases_sf"/>
</dbReference>
<dbReference type="GO" id="GO:0042797">
    <property type="term" value="P:tRNA transcription by RNA polymerase III"/>
    <property type="evidence" value="ECO:0007669"/>
    <property type="project" value="TreeGrafter"/>
</dbReference>
<evidence type="ECO:0000256" key="3">
    <source>
        <dbReference type="ARBA" id="ARBA00023242"/>
    </source>
</evidence>
<evidence type="ECO:0000256" key="5">
    <source>
        <dbReference type="SAM" id="SignalP"/>
    </source>
</evidence>
<evidence type="ECO:0000313" key="9">
    <source>
        <dbReference type="EMBL" id="THG14924.1"/>
    </source>
</evidence>
<proteinExistence type="inferred from homology"/>
<comment type="caution">
    <text evidence="9">The sequence shown here is derived from an EMBL/GenBank/DDBJ whole genome shotgun (WGS) entry which is preliminary data.</text>
</comment>
<dbReference type="PROSITE" id="PS01110">
    <property type="entry name" value="RNA_POL_H_23KD"/>
    <property type="match status" value="1"/>
</dbReference>
<sequence>MFETRAFSLSFILDFSILSSAASLQLQPTKLFLRLRQLQQSNMSTSDEEITRLYRIRRTVMQMLMDRGYVVVDSDLETKPQFVHRFGENMKREDLVIKKVKRDDSSEIYVFFPEEPKVGVKTMKTYTNRMKSDNVFRAILVVQQNLTPFAKQCINEIAAKFHLEVFQEAELLVNIKEHVLVPEHQLLTKEEKKTLLDRYTVKETQLPRIQVTDPVARYYGMKRGEVVKIIRPSETAGRYVTYRYIELEQYPTGPHIASRMLYTVYSSFSSSFSFFKAENSFGDVANKVVADFGCGCGTLGIAAALLGAEHVIGLDVDAQSIEIASINSEDLELDVDFVQSDVRNLRWRGPIVDTVVMNPPFGTRKKGADMDFLFAALKIASQAVYSLHKTTTRDHVKRAALRDYNAKSAELRYDVPQLYKFHKKKEVDIAVDLWRFVPQRIQGKGF</sequence>
<gene>
    <name evidence="9" type="ORF">TEA_015388</name>
</gene>
<keyword evidence="3" id="KW-0539">Nucleus</keyword>
<keyword evidence="5" id="KW-0732">Signal</keyword>
<evidence type="ECO:0000259" key="7">
    <source>
        <dbReference type="Pfam" id="PF03871"/>
    </source>
</evidence>
<dbReference type="GO" id="GO:0008757">
    <property type="term" value="F:S-adenosylmethionine-dependent methyltransferase activity"/>
    <property type="evidence" value="ECO:0007669"/>
    <property type="project" value="UniProtKB-ARBA"/>
</dbReference>
<evidence type="ECO:0000256" key="2">
    <source>
        <dbReference type="ARBA" id="ARBA00023163"/>
    </source>
</evidence>
<feature type="domain" description="RNA polymerase Rpb5 N-terminal" evidence="7">
    <location>
        <begin position="47"/>
        <end position="130"/>
    </location>
</feature>
<feature type="signal peptide" evidence="5">
    <location>
        <begin position="1"/>
        <end position="21"/>
    </location>
</feature>
<dbReference type="GO" id="GO:0006366">
    <property type="term" value="P:transcription by RNA polymerase II"/>
    <property type="evidence" value="ECO:0007669"/>
    <property type="project" value="TreeGrafter"/>
</dbReference>
<evidence type="ECO:0000313" key="10">
    <source>
        <dbReference type="Proteomes" id="UP000306102"/>
    </source>
</evidence>
<dbReference type="Gene3D" id="3.40.50.150">
    <property type="entry name" value="Vaccinia Virus protein VP39"/>
    <property type="match status" value="1"/>
</dbReference>
<protein>
    <recommendedName>
        <fullName evidence="11">RNA polymerase subunit H/Rpb5 C-terminal domain-containing protein</fullName>
    </recommendedName>
</protein>
<dbReference type="GO" id="GO:0032259">
    <property type="term" value="P:methylation"/>
    <property type="evidence" value="ECO:0007669"/>
    <property type="project" value="InterPro"/>
</dbReference>
<dbReference type="SUPFAM" id="SSF55287">
    <property type="entry name" value="RPB5-like RNA polymerase subunit"/>
    <property type="match status" value="1"/>
</dbReference>
<comment type="similarity">
    <text evidence="4">Belongs to the archaeal Rpo5/eukaryotic RPB5 RNA polymerase subunit family.</text>
</comment>
<dbReference type="InterPro" id="IPR020608">
    <property type="entry name" value="RNA_pol_subH/Rpb5_CS"/>
</dbReference>
<evidence type="ECO:0000256" key="1">
    <source>
        <dbReference type="ARBA" id="ARBA00004123"/>
    </source>
</evidence>
<organism evidence="9 10">
    <name type="scientific">Camellia sinensis var. sinensis</name>
    <name type="common">China tea</name>
    <dbReference type="NCBI Taxonomy" id="542762"/>
    <lineage>
        <taxon>Eukaryota</taxon>
        <taxon>Viridiplantae</taxon>
        <taxon>Streptophyta</taxon>
        <taxon>Embryophyta</taxon>
        <taxon>Tracheophyta</taxon>
        <taxon>Spermatophyta</taxon>
        <taxon>Magnoliopsida</taxon>
        <taxon>eudicotyledons</taxon>
        <taxon>Gunneridae</taxon>
        <taxon>Pentapetalae</taxon>
        <taxon>asterids</taxon>
        <taxon>Ericales</taxon>
        <taxon>Theaceae</taxon>
        <taxon>Camellia</taxon>
    </lineage>
</organism>
<accession>A0A4S4EG41</accession>
<dbReference type="GO" id="GO:0003899">
    <property type="term" value="F:DNA-directed RNA polymerase activity"/>
    <property type="evidence" value="ECO:0007669"/>
    <property type="project" value="InterPro"/>
</dbReference>
<evidence type="ECO:0008006" key="11">
    <source>
        <dbReference type="Google" id="ProtNLM"/>
    </source>
</evidence>
<dbReference type="SUPFAM" id="SSF53335">
    <property type="entry name" value="S-adenosyl-L-methionine-dependent methyltransferases"/>
    <property type="match status" value="1"/>
</dbReference>
<evidence type="ECO:0000256" key="4">
    <source>
        <dbReference type="ARBA" id="ARBA00025765"/>
    </source>
</evidence>
<dbReference type="InterPro" id="IPR005571">
    <property type="entry name" value="RNA_pol_Rpb5_N"/>
</dbReference>
<keyword evidence="10" id="KW-1185">Reference proteome</keyword>
<evidence type="ECO:0000259" key="6">
    <source>
        <dbReference type="Pfam" id="PF01191"/>
    </source>
</evidence>
<dbReference type="STRING" id="542762.A0A4S4EG41"/>
<dbReference type="FunFam" id="3.90.940.20:FF:000001">
    <property type="entry name" value="DNA-directed RNA polymerases I, II, and III subunit RPABC1"/>
    <property type="match status" value="1"/>
</dbReference>
<feature type="domain" description="Methyltransferase small" evidence="8">
    <location>
        <begin position="285"/>
        <end position="366"/>
    </location>
</feature>
<name>A0A4S4EG41_CAMSN</name>
<dbReference type="GO" id="GO:0006362">
    <property type="term" value="P:transcription elongation by RNA polymerase I"/>
    <property type="evidence" value="ECO:0007669"/>
    <property type="project" value="TreeGrafter"/>
</dbReference>
<dbReference type="InterPro" id="IPR002052">
    <property type="entry name" value="DNA_methylase_N6_adenine_CS"/>
</dbReference>
<dbReference type="SUPFAM" id="SSF53036">
    <property type="entry name" value="Eukaryotic RPB5 N-terminal domain"/>
    <property type="match status" value="1"/>
</dbReference>
<dbReference type="Pfam" id="PF03871">
    <property type="entry name" value="RNA_pol_Rpb5_N"/>
    <property type="match status" value="1"/>
</dbReference>
<dbReference type="GO" id="GO:0005736">
    <property type="term" value="C:RNA polymerase I complex"/>
    <property type="evidence" value="ECO:0007669"/>
    <property type="project" value="TreeGrafter"/>
</dbReference>
<comment type="subcellular location">
    <subcellularLocation>
        <location evidence="1">Nucleus</location>
    </subcellularLocation>
</comment>
<reference evidence="9 10" key="1">
    <citation type="journal article" date="2018" name="Proc. Natl. Acad. Sci. U.S.A.">
        <title>Draft genome sequence of Camellia sinensis var. sinensis provides insights into the evolution of the tea genome and tea quality.</title>
        <authorList>
            <person name="Wei C."/>
            <person name="Yang H."/>
            <person name="Wang S."/>
            <person name="Zhao J."/>
            <person name="Liu C."/>
            <person name="Gao L."/>
            <person name="Xia E."/>
            <person name="Lu Y."/>
            <person name="Tai Y."/>
            <person name="She G."/>
            <person name="Sun J."/>
            <person name="Cao H."/>
            <person name="Tong W."/>
            <person name="Gao Q."/>
            <person name="Li Y."/>
            <person name="Deng W."/>
            <person name="Jiang X."/>
            <person name="Wang W."/>
            <person name="Chen Q."/>
            <person name="Zhang S."/>
            <person name="Li H."/>
            <person name="Wu J."/>
            <person name="Wang P."/>
            <person name="Li P."/>
            <person name="Shi C."/>
            <person name="Zheng F."/>
            <person name="Jian J."/>
            <person name="Huang B."/>
            <person name="Shan D."/>
            <person name="Shi M."/>
            <person name="Fang C."/>
            <person name="Yue Y."/>
            <person name="Li F."/>
            <person name="Li D."/>
            <person name="Wei S."/>
            <person name="Han B."/>
            <person name="Jiang C."/>
            <person name="Yin Y."/>
            <person name="Xia T."/>
            <person name="Zhang Z."/>
            <person name="Bennetzen J.L."/>
            <person name="Zhao S."/>
            <person name="Wan X."/>
        </authorList>
    </citation>
    <scope>NUCLEOTIDE SEQUENCE [LARGE SCALE GENOMIC DNA]</scope>
    <source>
        <strain evidence="10">cv. Shuchazao</strain>
        <tissue evidence="9">Leaf</tissue>
    </source>
</reference>
<dbReference type="PANTHER" id="PTHR10535:SF0">
    <property type="entry name" value="DNA-DIRECTED RNA POLYMERASES I, II, AND III SUBUNIT RPABC1"/>
    <property type="match status" value="1"/>
</dbReference>
<keyword evidence="2" id="KW-0804">Transcription</keyword>
<dbReference type="PROSITE" id="PS00092">
    <property type="entry name" value="N6_MTASE"/>
    <property type="match status" value="1"/>
</dbReference>
<dbReference type="PANTHER" id="PTHR10535">
    <property type="entry name" value="DNA-DIRECTED RNA POLYMERASES I, II, AND III SUBUNIT RPABC1"/>
    <property type="match status" value="1"/>
</dbReference>
<feature type="chain" id="PRO_5020233726" description="RNA polymerase subunit H/Rpb5 C-terminal domain-containing protein" evidence="5">
    <location>
        <begin position="22"/>
        <end position="446"/>
    </location>
</feature>